<dbReference type="HOGENOM" id="CLU_000604_36_0_9"/>
<keyword evidence="3 7" id="KW-0067">ATP-binding</keyword>
<dbReference type="STRING" id="515622.bpr_I1135"/>
<evidence type="ECO:0000256" key="5">
    <source>
        <dbReference type="SAM" id="MobiDB-lite"/>
    </source>
</evidence>
<feature type="coiled-coil region" evidence="4">
    <location>
        <begin position="101"/>
        <end position="128"/>
    </location>
</feature>
<organism evidence="7 8">
    <name type="scientific">Butyrivibrio proteoclasticus (strain ATCC 51982 / DSM 14932 / B316)</name>
    <name type="common">Clostridium proteoclasticum</name>
    <dbReference type="NCBI Taxonomy" id="515622"/>
    <lineage>
        <taxon>Bacteria</taxon>
        <taxon>Bacillati</taxon>
        <taxon>Bacillota</taxon>
        <taxon>Clostridia</taxon>
        <taxon>Lachnospirales</taxon>
        <taxon>Lachnospiraceae</taxon>
        <taxon>Butyrivibrio</taxon>
    </lineage>
</organism>
<dbReference type="PROSITE" id="PS50893">
    <property type="entry name" value="ABC_TRANSPORTER_2"/>
    <property type="match status" value="2"/>
</dbReference>
<dbReference type="Pfam" id="PF00005">
    <property type="entry name" value="ABC_tran"/>
    <property type="match status" value="2"/>
</dbReference>
<dbReference type="CDD" id="cd03221">
    <property type="entry name" value="ABCF_EF-3"/>
    <property type="match status" value="2"/>
</dbReference>
<dbReference type="KEGG" id="bpb:bpr_I1135"/>
<dbReference type="Gene3D" id="1.10.287.380">
    <property type="entry name" value="Valyl-tRNA synthetase, C-terminal domain"/>
    <property type="match status" value="1"/>
</dbReference>
<dbReference type="AlphaFoldDB" id="E0S250"/>
<name>E0S250_BUTPB</name>
<dbReference type="InterPro" id="IPR037118">
    <property type="entry name" value="Val-tRNA_synth_C_sf"/>
</dbReference>
<dbReference type="FunFam" id="3.40.50.300:FF:000011">
    <property type="entry name" value="Putative ABC transporter ATP-binding component"/>
    <property type="match status" value="1"/>
</dbReference>
<dbReference type="Proteomes" id="UP000001299">
    <property type="component" value="Chromosome 1"/>
</dbReference>
<gene>
    <name evidence="7" type="ordered locus">bpr_I1135</name>
</gene>
<evidence type="ECO:0000313" key="8">
    <source>
        <dbReference type="Proteomes" id="UP000001299"/>
    </source>
</evidence>
<evidence type="ECO:0000259" key="6">
    <source>
        <dbReference type="PROSITE" id="PS50893"/>
    </source>
</evidence>
<dbReference type="InterPro" id="IPR017871">
    <property type="entry name" value="ABC_transporter-like_CS"/>
</dbReference>
<feature type="domain" description="ABC transporter" evidence="6">
    <location>
        <begin position="18"/>
        <end position="273"/>
    </location>
</feature>
<feature type="region of interest" description="Disordered" evidence="5">
    <location>
        <begin position="584"/>
        <end position="605"/>
    </location>
</feature>
<dbReference type="InterPro" id="IPR027417">
    <property type="entry name" value="P-loop_NTPase"/>
</dbReference>
<dbReference type="eggNOG" id="COG0488">
    <property type="taxonomic scope" value="Bacteria"/>
</dbReference>
<dbReference type="PROSITE" id="PS00211">
    <property type="entry name" value="ABC_TRANSPORTER_1"/>
    <property type="match status" value="1"/>
</dbReference>
<dbReference type="InterPro" id="IPR003439">
    <property type="entry name" value="ABC_transporter-like_ATP-bd"/>
</dbReference>
<dbReference type="Pfam" id="PF16326">
    <property type="entry name" value="ABC_tran_CTD"/>
    <property type="match status" value="1"/>
</dbReference>
<evidence type="ECO:0000256" key="2">
    <source>
        <dbReference type="ARBA" id="ARBA00022741"/>
    </source>
</evidence>
<dbReference type="SUPFAM" id="SSF52540">
    <property type="entry name" value="P-loop containing nucleoside triphosphate hydrolases"/>
    <property type="match status" value="2"/>
</dbReference>
<reference evidence="7 8" key="1">
    <citation type="journal article" date="2010" name="PLoS ONE">
        <title>The glycobiome of the rumen bacterium Butyrivibrio proteoclasticus B316(T) highlights adaptation to a polysaccharide-rich environment.</title>
        <authorList>
            <person name="Kelly W.J."/>
            <person name="Leahy S.C."/>
            <person name="Altermann E."/>
            <person name="Yeoman C.J."/>
            <person name="Dunne J.C."/>
            <person name="Kong Z."/>
            <person name="Pacheco D.M."/>
            <person name="Li D."/>
            <person name="Noel S.J."/>
            <person name="Moon C.D."/>
            <person name="Cookson A.L."/>
            <person name="Attwood G.T."/>
        </authorList>
    </citation>
    <scope>NUCLEOTIDE SEQUENCE [LARGE SCALE GENOMIC DNA]</scope>
    <source>
        <strain evidence="8">ATCC 51982 / DSM 14932 / B316</strain>
    </source>
</reference>
<dbReference type="InterPro" id="IPR003593">
    <property type="entry name" value="AAA+_ATPase"/>
</dbReference>
<dbReference type="InterPro" id="IPR032781">
    <property type="entry name" value="ABC_tran_Xtn"/>
</dbReference>
<dbReference type="InterPro" id="IPR032524">
    <property type="entry name" value="ABC_tran_C"/>
</dbReference>
<keyword evidence="8" id="KW-1185">Reference proteome</keyword>
<accession>E0S250</accession>
<proteinExistence type="predicted"/>
<evidence type="ECO:0000256" key="3">
    <source>
        <dbReference type="ARBA" id="ARBA00022840"/>
    </source>
</evidence>
<keyword evidence="4" id="KW-0175">Coiled coil</keyword>
<feature type="compositionally biased region" description="Low complexity" evidence="5">
    <location>
        <begin position="584"/>
        <end position="603"/>
    </location>
</feature>
<protein>
    <submittedName>
        <fullName evidence="7">ABC transporter ATP-binding protein</fullName>
    </submittedName>
</protein>
<keyword evidence="2" id="KW-0547">Nucleotide-binding</keyword>
<dbReference type="EMBL" id="CP001810">
    <property type="protein sequence ID" value="ADL33875.1"/>
    <property type="molecule type" value="Genomic_DNA"/>
</dbReference>
<dbReference type="PANTHER" id="PTHR42855">
    <property type="entry name" value="ABC TRANSPORTER ATP-BINDING SUBUNIT"/>
    <property type="match status" value="1"/>
</dbReference>
<feature type="coiled-coil region" evidence="4">
    <location>
        <begin position="614"/>
        <end position="681"/>
    </location>
</feature>
<dbReference type="Gene3D" id="3.40.50.300">
    <property type="entry name" value="P-loop containing nucleotide triphosphate hydrolases"/>
    <property type="match status" value="2"/>
</dbReference>
<sequence length="692" mass="77616">MLKCGVKKLIWESYIMILSVHNINKSFDGKDILRNASFHIEKDEKAAIVGINGAGKTTLIKIIIGELSADDGDVTFSKDITWGYLAQNQNIDSENTIYEELVEVKKDVIDLENNIRLAEENMKHVQGAELEALMDRYTRMQDEFQRKSGYAWKSEVTGVAKGLGFLDEELDKRISTLSGGQKTRVALGKLLLQKPDLIILDEPTNHLDMNSIRWLENYLLNYKGAVLIVSHDRYFLDKISGKIIEVENTRVTSFTGNYSTYAVKKEQMRAIEWNAYIKQQAEIKHQEEVIAKLKSFNREKSIRRAESREKMLDKIEVLDKPITIDDRMKISLTPSCESGNDVLTATGLSKSFGNEHLFSNLDFEIKKGEHVAIIGDNGSGKTTLLKIINGVESLDAGQIDFGVKVHIGYYDQEHHVLHDEKTLFEEISDAYPTLNNTEIRNTLAAFLFTGDDVFKRIGDLSGGEKGRVSLAKLMLSDANFLILDEPTNHLDITSKEILETAISGYTGTVLYVSHDRYFINRTATRILDLTHGQFVNYIGNYDYYMEHVDEKMQRLFGTSGNIGNATLGDGSYKYANGAADLNDSDNASESASSLSSNAQSSDATAGGAMDWKAQKALQAQKRKLETALSKCEEDISKLEGRDGEITEQLSDPSVGTDLAKLRKLTDEQTEIQDKLSSLYDEWEKISSELSEF</sequence>
<dbReference type="GO" id="GO:0005524">
    <property type="term" value="F:ATP binding"/>
    <property type="evidence" value="ECO:0007669"/>
    <property type="project" value="UniProtKB-KW"/>
</dbReference>
<keyword evidence="1" id="KW-0677">Repeat</keyword>
<dbReference type="PANTHER" id="PTHR42855:SF2">
    <property type="entry name" value="DRUG RESISTANCE ABC TRANSPORTER,ATP-BINDING PROTEIN"/>
    <property type="match status" value="1"/>
</dbReference>
<dbReference type="FunFam" id="3.40.50.300:FF:000309">
    <property type="entry name" value="ABC transporter ATP-binding protein"/>
    <property type="match status" value="1"/>
</dbReference>
<dbReference type="GO" id="GO:0016887">
    <property type="term" value="F:ATP hydrolysis activity"/>
    <property type="evidence" value="ECO:0007669"/>
    <property type="project" value="InterPro"/>
</dbReference>
<dbReference type="Pfam" id="PF12848">
    <property type="entry name" value="ABC_tran_Xtn"/>
    <property type="match status" value="1"/>
</dbReference>
<dbReference type="InterPro" id="IPR051309">
    <property type="entry name" value="ABCF_ATPase"/>
</dbReference>
<evidence type="ECO:0000313" key="7">
    <source>
        <dbReference type="EMBL" id="ADL33875.1"/>
    </source>
</evidence>
<feature type="domain" description="ABC transporter" evidence="6">
    <location>
        <begin position="343"/>
        <end position="556"/>
    </location>
</feature>
<dbReference type="SMART" id="SM00382">
    <property type="entry name" value="AAA"/>
    <property type="match status" value="2"/>
</dbReference>
<dbReference type="GO" id="GO:0003677">
    <property type="term" value="F:DNA binding"/>
    <property type="evidence" value="ECO:0007669"/>
    <property type="project" value="InterPro"/>
</dbReference>
<evidence type="ECO:0000256" key="4">
    <source>
        <dbReference type="SAM" id="Coils"/>
    </source>
</evidence>
<evidence type="ECO:0000256" key="1">
    <source>
        <dbReference type="ARBA" id="ARBA00022737"/>
    </source>
</evidence>